<keyword evidence="1" id="KW-0808">Transferase</keyword>
<dbReference type="SMART" id="SM00065">
    <property type="entry name" value="GAF"/>
    <property type="match status" value="1"/>
</dbReference>
<reference evidence="6 7" key="1">
    <citation type="submission" date="2018-08" db="EMBL/GenBank/DDBJ databases">
        <title>Cellulomonas rhizosphaerae sp. nov., a novel actinomycete isolated from soil.</title>
        <authorList>
            <person name="Tian Y."/>
        </authorList>
    </citation>
    <scope>NUCLEOTIDE SEQUENCE [LARGE SCALE GENOMIC DNA]</scope>
    <source>
        <strain evidence="6 7">NEAU-TCZ24</strain>
    </source>
</reference>
<evidence type="ECO:0000313" key="7">
    <source>
        <dbReference type="Proteomes" id="UP000283374"/>
    </source>
</evidence>
<evidence type="ECO:0000256" key="2">
    <source>
        <dbReference type="ARBA" id="ARBA00022777"/>
    </source>
</evidence>
<dbReference type="OrthoDB" id="3683444at2"/>
<dbReference type="InterPro" id="IPR012074">
    <property type="entry name" value="GAF_ANTAR"/>
</dbReference>
<proteinExistence type="predicted"/>
<sequence>MTVTDGREQQVVQAFVEIAEGLARGVDAVDLLDRLAHNCVSILDVASAGLLLADDRGQLHVIAASSQAARELEVFQVQRDEGPCRDAYHSGESVDVPDLAAAAERWPQFVVAARKAGFESLHAVPLRLRASILGAMGLFGTQSGTLDDADHALAQALADVASVALVQERATADQAALAGHLQAALASRIAIEQAKGVIAYAGDLDVGQAFDRLRRYARDHNLRLTDVATAVVARDLTSHAVLAHAGAKA</sequence>
<evidence type="ECO:0000256" key="4">
    <source>
        <dbReference type="ARBA" id="ARBA00023163"/>
    </source>
</evidence>
<dbReference type="EMBL" id="QWKP01000117">
    <property type="protein sequence ID" value="RHA44102.1"/>
    <property type="molecule type" value="Genomic_DNA"/>
</dbReference>
<accession>A0A413RQ38</accession>
<organism evidence="6 7">
    <name type="scientific">Cellulomonas rhizosphaerae</name>
    <dbReference type="NCBI Taxonomy" id="2293719"/>
    <lineage>
        <taxon>Bacteria</taxon>
        <taxon>Bacillati</taxon>
        <taxon>Actinomycetota</taxon>
        <taxon>Actinomycetes</taxon>
        <taxon>Micrococcales</taxon>
        <taxon>Cellulomonadaceae</taxon>
        <taxon>Cellulomonas</taxon>
    </lineage>
</organism>
<keyword evidence="3" id="KW-0805">Transcription regulation</keyword>
<keyword evidence="7" id="KW-1185">Reference proteome</keyword>
<dbReference type="SUPFAM" id="SSF55781">
    <property type="entry name" value="GAF domain-like"/>
    <property type="match status" value="1"/>
</dbReference>
<dbReference type="GO" id="GO:0003723">
    <property type="term" value="F:RNA binding"/>
    <property type="evidence" value="ECO:0007669"/>
    <property type="project" value="InterPro"/>
</dbReference>
<dbReference type="PROSITE" id="PS50921">
    <property type="entry name" value="ANTAR"/>
    <property type="match status" value="1"/>
</dbReference>
<dbReference type="InterPro" id="IPR036388">
    <property type="entry name" value="WH-like_DNA-bd_sf"/>
</dbReference>
<dbReference type="Gene3D" id="3.30.450.40">
    <property type="match status" value="1"/>
</dbReference>
<dbReference type="SMART" id="SM01012">
    <property type="entry name" value="ANTAR"/>
    <property type="match status" value="1"/>
</dbReference>
<dbReference type="InterPro" id="IPR011006">
    <property type="entry name" value="CheY-like_superfamily"/>
</dbReference>
<evidence type="ECO:0000259" key="5">
    <source>
        <dbReference type="PROSITE" id="PS50921"/>
    </source>
</evidence>
<dbReference type="InterPro" id="IPR005561">
    <property type="entry name" value="ANTAR"/>
</dbReference>
<dbReference type="InterPro" id="IPR029016">
    <property type="entry name" value="GAF-like_dom_sf"/>
</dbReference>
<evidence type="ECO:0000256" key="1">
    <source>
        <dbReference type="ARBA" id="ARBA00022679"/>
    </source>
</evidence>
<protein>
    <submittedName>
        <fullName evidence="6">ANTAR domain-containing protein</fullName>
    </submittedName>
</protein>
<dbReference type="SUPFAM" id="SSF52172">
    <property type="entry name" value="CheY-like"/>
    <property type="match status" value="1"/>
</dbReference>
<evidence type="ECO:0000256" key="3">
    <source>
        <dbReference type="ARBA" id="ARBA00023015"/>
    </source>
</evidence>
<dbReference type="InterPro" id="IPR003018">
    <property type="entry name" value="GAF"/>
</dbReference>
<feature type="domain" description="ANTAR" evidence="5">
    <location>
        <begin position="171"/>
        <end position="232"/>
    </location>
</feature>
<dbReference type="Pfam" id="PF13185">
    <property type="entry name" value="GAF_2"/>
    <property type="match status" value="1"/>
</dbReference>
<dbReference type="Proteomes" id="UP000283374">
    <property type="component" value="Unassembled WGS sequence"/>
</dbReference>
<keyword evidence="4" id="KW-0804">Transcription</keyword>
<dbReference type="PIRSF" id="PIRSF036625">
    <property type="entry name" value="GAF_ANTAR"/>
    <property type="match status" value="1"/>
</dbReference>
<gene>
    <name evidence="6" type="ORF">D1825_03030</name>
</gene>
<evidence type="ECO:0000313" key="6">
    <source>
        <dbReference type="EMBL" id="RHA44102.1"/>
    </source>
</evidence>
<dbReference type="Pfam" id="PF03861">
    <property type="entry name" value="ANTAR"/>
    <property type="match status" value="1"/>
</dbReference>
<name>A0A413RQ38_9CELL</name>
<comment type="caution">
    <text evidence="6">The sequence shown here is derived from an EMBL/GenBank/DDBJ whole genome shotgun (WGS) entry which is preliminary data.</text>
</comment>
<dbReference type="GO" id="GO:0016301">
    <property type="term" value="F:kinase activity"/>
    <property type="evidence" value="ECO:0007669"/>
    <property type="project" value="UniProtKB-KW"/>
</dbReference>
<dbReference type="AlphaFoldDB" id="A0A413RQ38"/>
<keyword evidence="2" id="KW-0418">Kinase</keyword>
<dbReference type="Gene3D" id="1.10.10.10">
    <property type="entry name" value="Winged helix-like DNA-binding domain superfamily/Winged helix DNA-binding domain"/>
    <property type="match status" value="1"/>
</dbReference>